<dbReference type="Proteomes" id="UP000192247">
    <property type="component" value="Unassembled WGS sequence"/>
</dbReference>
<evidence type="ECO:0000313" key="3">
    <source>
        <dbReference type="EMBL" id="OQR71718.1"/>
    </source>
</evidence>
<feature type="compositionally biased region" description="Polar residues" evidence="1">
    <location>
        <begin position="195"/>
        <end position="205"/>
    </location>
</feature>
<feature type="transmembrane region" description="Helical" evidence="2">
    <location>
        <begin position="22"/>
        <end position="44"/>
    </location>
</feature>
<organism evidence="3 4">
    <name type="scientific">Tropilaelaps mercedesae</name>
    <dbReference type="NCBI Taxonomy" id="418985"/>
    <lineage>
        <taxon>Eukaryota</taxon>
        <taxon>Metazoa</taxon>
        <taxon>Ecdysozoa</taxon>
        <taxon>Arthropoda</taxon>
        <taxon>Chelicerata</taxon>
        <taxon>Arachnida</taxon>
        <taxon>Acari</taxon>
        <taxon>Parasitiformes</taxon>
        <taxon>Mesostigmata</taxon>
        <taxon>Gamasina</taxon>
        <taxon>Dermanyssoidea</taxon>
        <taxon>Laelapidae</taxon>
        <taxon>Tropilaelaps</taxon>
    </lineage>
</organism>
<feature type="transmembrane region" description="Helical" evidence="2">
    <location>
        <begin position="64"/>
        <end position="89"/>
    </location>
</feature>
<gene>
    <name evidence="3" type="ORF">BIW11_03915</name>
</gene>
<accession>A0A1V9XED6</accession>
<dbReference type="EMBL" id="MNPL01013769">
    <property type="protein sequence ID" value="OQR71718.1"/>
    <property type="molecule type" value="Genomic_DNA"/>
</dbReference>
<comment type="caution">
    <text evidence="3">The sequence shown here is derived from an EMBL/GenBank/DDBJ whole genome shotgun (WGS) entry which is preliminary data.</text>
</comment>
<feature type="region of interest" description="Disordered" evidence="1">
    <location>
        <begin position="121"/>
        <end position="205"/>
    </location>
</feature>
<keyword evidence="2" id="KW-1133">Transmembrane helix</keyword>
<keyword evidence="2" id="KW-0812">Transmembrane</keyword>
<dbReference type="InParanoid" id="A0A1V9XED6"/>
<evidence type="ECO:0000313" key="4">
    <source>
        <dbReference type="Proteomes" id="UP000192247"/>
    </source>
</evidence>
<sequence>MAFGWAVVYLWLTLIASSRLRIARFIAACIATVSMFTTSITGAISFRQFRGTNMLHWPSTDPGYMMHVISVISEWTLAIIVNLFIASLACDIKADDERMPLLVNEANNTNRVNRGVLNTITAGPGPETIPGPRAIPVTNRADKKTEAPVNSVGGKPTKSLASQPGPIRGAGPQNSARYGRDPGAELPDVDEVQKGQENGAVNAQSRKLVNGDVALTVVTGEIADAREHAKHGNTEPET</sequence>
<evidence type="ECO:0000256" key="1">
    <source>
        <dbReference type="SAM" id="MobiDB-lite"/>
    </source>
</evidence>
<protein>
    <submittedName>
        <fullName evidence="3">DNA damage-regulated autophagy modulator protein 1-like</fullName>
    </submittedName>
</protein>
<name>A0A1V9XED6_9ACAR</name>
<reference evidence="3 4" key="1">
    <citation type="journal article" date="2017" name="Gigascience">
        <title>Draft genome of the honey bee ectoparasitic mite, Tropilaelaps mercedesae, is shaped by the parasitic life history.</title>
        <authorList>
            <person name="Dong X."/>
            <person name="Armstrong S.D."/>
            <person name="Xia D."/>
            <person name="Makepeace B.L."/>
            <person name="Darby A.C."/>
            <person name="Kadowaki T."/>
        </authorList>
    </citation>
    <scope>NUCLEOTIDE SEQUENCE [LARGE SCALE GENOMIC DNA]</scope>
    <source>
        <strain evidence="3">Wuxi-XJTLU</strain>
    </source>
</reference>
<dbReference type="AlphaFoldDB" id="A0A1V9XED6"/>
<proteinExistence type="predicted"/>
<keyword evidence="2" id="KW-0472">Membrane</keyword>
<dbReference type="OrthoDB" id="191706at2759"/>
<keyword evidence="4" id="KW-1185">Reference proteome</keyword>
<evidence type="ECO:0000256" key="2">
    <source>
        <dbReference type="SAM" id="Phobius"/>
    </source>
</evidence>